<dbReference type="Pfam" id="PF04285">
    <property type="entry name" value="DUF444"/>
    <property type="match status" value="2"/>
</dbReference>
<evidence type="ECO:0000313" key="2">
    <source>
        <dbReference type="EMBL" id="SDD88973.1"/>
    </source>
</evidence>
<dbReference type="PANTHER" id="PTHR30510">
    <property type="entry name" value="UPF0229 PROTEIN YEAH"/>
    <property type="match status" value="1"/>
</dbReference>
<accession>A0A1G6YG61</accession>
<name>A0A1G6YG61_9PROT</name>
<dbReference type="PANTHER" id="PTHR30510:SF2">
    <property type="entry name" value="UPF0229 PROTEIN YEAH"/>
    <property type="match status" value="1"/>
</dbReference>
<dbReference type="RefSeq" id="WP_068302533.1">
    <property type="nucleotide sequence ID" value="NZ_FNAK01000003.1"/>
</dbReference>
<feature type="region of interest" description="Disordered" evidence="1">
    <location>
        <begin position="1"/>
        <end position="29"/>
    </location>
</feature>
<dbReference type="SUPFAM" id="SSF53300">
    <property type="entry name" value="vWA-like"/>
    <property type="match status" value="1"/>
</dbReference>
<dbReference type="InterPro" id="IPR006698">
    <property type="entry name" value="UPF0229"/>
</dbReference>
<sequence>MSQPKVIFRDYPAQEGLRSDRSAGDRARHRQKVRKAIRENIADIVAEQPIIGRSGDTIIKIPVRGIKEYRFVYGKGKGTGTGDGDTEEGQVVQKAGEKKQGAQPGEGGDDEGEDYYETEIMLDELVDIMFEDLELPDMERRKMRETLSERTLRRAGTQRAGNPATLDKKKTLKTLIKRRIAGGTIGSEDPASMRREDLRYRRRKPKTRFESNAAIICIMDTSGSMDTMKKYLARSFFFLLFQFVRTRYRSVEVAFIAHHTQAKEVSEHEFFHKGESGGTKISSGYQKALDIISERYHPDVWNLYAFHGSDGDNFTEDNETMLKCANELCDVCNLFGYGEIRPWGSGLVDVFERNLDADNFKAVKINEKDDVWPAFQALLSKEKLRHALREEEDADAG</sequence>
<protein>
    <submittedName>
        <fullName evidence="2">Uncharacterized protein</fullName>
    </submittedName>
</protein>
<dbReference type="Proteomes" id="UP000183685">
    <property type="component" value="Unassembled WGS sequence"/>
</dbReference>
<dbReference type="STRING" id="637679.GCA_001550055_01283"/>
<dbReference type="AlphaFoldDB" id="A0A1G6YG61"/>
<feature type="region of interest" description="Disordered" evidence="1">
    <location>
        <begin position="77"/>
        <end position="113"/>
    </location>
</feature>
<evidence type="ECO:0000256" key="1">
    <source>
        <dbReference type="SAM" id="MobiDB-lite"/>
    </source>
</evidence>
<gene>
    <name evidence="2" type="ORF">SAMN04488071_1602</name>
</gene>
<organism evidence="2 3">
    <name type="scientific">Kordiimonas lacus</name>
    <dbReference type="NCBI Taxonomy" id="637679"/>
    <lineage>
        <taxon>Bacteria</taxon>
        <taxon>Pseudomonadati</taxon>
        <taxon>Pseudomonadota</taxon>
        <taxon>Alphaproteobacteria</taxon>
        <taxon>Kordiimonadales</taxon>
        <taxon>Kordiimonadaceae</taxon>
        <taxon>Kordiimonas</taxon>
    </lineage>
</organism>
<feature type="compositionally biased region" description="Basic and acidic residues" evidence="1">
    <location>
        <begin position="17"/>
        <end position="26"/>
    </location>
</feature>
<reference evidence="2 3" key="1">
    <citation type="submission" date="2016-10" db="EMBL/GenBank/DDBJ databases">
        <authorList>
            <person name="de Groot N.N."/>
        </authorList>
    </citation>
    <scope>NUCLEOTIDE SEQUENCE [LARGE SCALE GENOMIC DNA]</scope>
    <source>
        <strain evidence="2 3">CGMCC 1.9109</strain>
    </source>
</reference>
<keyword evidence="3" id="KW-1185">Reference proteome</keyword>
<proteinExistence type="predicted"/>
<evidence type="ECO:0000313" key="3">
    <source>
        <dbReference type="Proteomes" id="UP000183685"/>
    </source>
</evidence>
<dbReference type="OrthoDB" id="9788289at2"/>
<dbReference type="InterPro" id="IPR036465">
    <property type="entry name" value="vWFA_dom_sf"/>
</dbReference>
<dbReference type="EMBL" id="FNAK01000003">
    <property type="protein sequence ID" value="SDD88973.1"/>
    <property type="molecule type" value="Genomic_DNA"/>
</dbReference>